<organism evidence="2 3">
    <name type="scientific">Acetatifactor muris</name>
    <dbReference type="NCBI Taxonomy" id="879566"/>
    <lineage>
        <taxon>Bacteria</taxon>
        <taxon>Bacillati</taxon>
        <taxon>Bacillota</taxon>
        <taxon>Clostridia</taxon>
        <taxon>Lachnospirales</taxon>
        <taxon>Lachnospiraceae</taxon>
        <taxon>Acetatifactor</taxon>
    </lineage>
</organism>
<accession>A0A2K4ZI89</accession>
<name>A0A2K4ZI89_9FIRM</name>
<dbReference type="EMBL" id="OFSM01000014">
    <property type="protein sequence ID" value="SOY30185.1"/>
    <property type="molecule type" value="Genomic_DNA"/>
</dbReference>
<dbReference type="CDD" id="cd00761">
    <property type="entry name" value="Glyco_tranf_GTA_type"/>
    <property type="match status" value="1"/>
</dbReference>
<dbReference type="EC" id="2.4.-.-" evidence="2"/>
<evidence type="ECO:0000313" key="3">
    <source>
        <dbReference type="Proteomes" id="UP000236311"/>
    </source>
</evidence>
<feature type="domain" description="Glycosyltransferase 2-like" evidence="1">
    <location>
        <begin position="6"/>
        <end position="147"/>
    </location>
</feature>
<dbReference type="OrthoDB" id="9785185at2"/>
<keyword evidence="2" id="KW-0808">Transferase</keyword>
<proteinExistence type="predicted"/>
<keyword evidence="3" id="KW-1185">Reference proteome</keyword>
<dbReference type="RefSeq" id="WP_103240247.1">
    <property type="nucleotide sequence ID" value="NZ_JANJZD010000013.1"/>
</dbReference>
<dbReference type="SUPFAM" id="SSF53448">
    <property type="entry name" value="Nucleotide-diphospho-sugar transferases"/>
    <property type="match status" value="1"/>
</dbReference>
<dbReference type="Pfam" id="PF00535">
    <property type="entry name" value="Glycos_transf_2"/>
    <property type="match status" value="1"/>
</dbReference>
<dbReference type="AlphaFoldDB" id="A0A2K4ZI89"/>
<dbReference type="PANTHER" id="PTHR22916:SF3">
    <property type="entry name" value="UDP-GLCNAC:BETAGAL BETA-1,3-N-ACETYLGLUCOSAMINYLTRANSFERASE-LIKE PROTEIN 1"/>
    <property type="match status" value="1"/>
</dbReference>
<dbReference type="Gene3D" id="3.90.550.10">
    <property type="entry name" value="Spore Coat Polysaccharide Biosynthesis Protein SpsA, Chain A"/>
    <property type="match status" value="1"/>
</dbReference>
<dbReference type="InterPro" id="IPR029044">
    <property type="entry name" value="Nucleotide-diphossugar_trans"/>
</dbReference>
<dbReference type="PANTHER" id="PTHR22916">
    <property type="entry name" value="GLYCOSYLTRANSFERASE"/>
    <property type="match status" value="1"/>
</dbReference>
<dbReference type="GO" id="GO:0016758">
    <property type="term" value="F:hexosyltransferase activity"/>
    <property type="evidence" value="ECO:0007669"/>
    <property type="project" value="UniProtKB-ARBA"/>
</dbReference>
<keyword evidence="2" id="KW-0328">Glycosyltransferase</keyword>
<reference evidence="2 3" key="1">
    <citation type="submission" date="2018-01" db="EMBL/GenBank/DDBJ databases">
        <authorList>
            <person name="Gaut B.S."/>
            <person name="Morton B.R."/>
            <person name="Clegg M.T."/>
            <person name="Duvall M.R."/>
        </authorList>
    </citation>
    <scope>NUCLEOTIDE SEQUENCE [LARGE SCALE GENOMIC DNA]</scope>
    <source>
        <strain evidence="2">GP69</strain>
    </source>
</reference>
<dbReference type="InterPro" id="IPR001173">
    <property type="entry name" value="Glyco_trans_2-like"/>
</dbReference>
<sequence length="252" mass="29206">MDELVSIIVPVYNVEKYITETLDCVEAQTCPYWELLLVEDGSGDGTVEKIRDYLEQRKDPRIRVIHQPSNGGAARARNRGLQEAKGRYIAYLDADDLWMPEKLERELAFLKEKNAAFAFTGYEFADENGRGTGKVVHVPETLSYRQALSNTTIFTTTVMFDTEKIDRKLLEMPVMKSEDTALWFRVLRSGYTAYGLDENLVRYRRAGKSLSSNKLEALRRIWNLYRRAEGLNPVRSAYHFFFWAIRAVKRRV</sequence>
<evidence type="ECO:0000259" key="1">
    <source>
        <dbReference type="Pfam" id="PF00535"/>
    </source>
</evidence>
<evidence type="ECO:0000313" key="2">
    <source>
        <dbReference type="EMBL" id="SOY30185.1"/>
    </source>
</evidence>
<protein>
    <submittedName>
        <fullName evidence="2">Teichuronic acid biosynthesis glycosyltransferase TuaG</fullName>
        <ecNumber evidence="2">2.4.-.-</ecNumber>
    </submittedName>
</protein>
<dbReference type="Proteomes" id="UP000236311">
    <property type="component" value="Unassembled WGS sequence"/>
</dbReference>
<gene>
    <name evidence="2" type="primary">tuaG</name>
    <name evidence="2" type="ORF">AMURIS_02908</name>
</gene>